<evidence type="ECO:0000256" key="1">
    <source>
        <dbReference type="SAM" id="MobiDB-lite"/>
    </source>
</evidence>
<feature type="non-terminal residue" evidence="2">
    <location>
        <position position="67"/>
    </location>
</feature>
<dbReference type="OrthoDB" id="26740at2759"/>
<dbReference type="AlphaFoldDB" id="A0A2G9T5F2"/>
<protein>
    <submittedName>
        <fullName evidence="2">Uncharacterized protein</fullName>
    </submittedName>
</protein>
<feature type="region of interest" description="Disordered" evidence="1">
    <location>
        <begin position="1"/>
        <end position="43"/>
    </location>
</feature>
<evidence type="ECO:0000313" key="3">
    <source>
        <dbReference type="Proteomes" id="UP000230423"/>
    </source>
</evidence>
<dbReference type="Proteomes" id="UP000230423">
    <property type="component" value="Unassembled WGS sequence"/>
</dbReference>
<feature type="compositionally biased region" description="Acidic residues" evidence="1">
    <location>
        <begin position="11"/>
        <end position="24"/>
    </location>
</feature>
<keyword evidence="3" id="KW-1185">Reference proteome</keyword>
<proteinExistence type="predicted"/>
<accession>A0A2G9T5F2</accession>
<sequence>MAYPTSHYSDEELPESPESSPDEDFGAKNNLEGPSTKERTGKKIISLVERAAQSSFFQKAQNSRKWQ</sequence>
<evidence type="ECO:0000313" key="2">
    <source>
        <dbReference type="EMBL" id="PIO52590.1"/>
    </source>
</evidence>
<dbReference type="EMBL" id="KZ427746">
    <property type="protein sequence ID" value="PIO52590.1"/>
    <property type="molecule type" value="Genomic_DNA"/>
</dbReference>
<name>A0A2G9T5F2_TELCI</name>
<organism evidence="2 3">
    <name type="scientific">Teladorsagia circumcincta</name>
    <name type="common">Brown stomach worm</name>
    <name type="synonym">Ostertagia circumcincta</name>
    <dbReference type="NCBI Taxonomy" id="45464"/>
    <lineage>
        <taxon>Eukaryota</taxon>
        <taxon>Metazoa</taxon>
        <taxon>Ecdysozoa</taxon>
        <taxon>Nematoda</taxon>
        <taxon>Chromadorea</taxon>
        <taxon>Rhabditida</taxon>
        <taxon>Rhabditina</taxon>
        <taxon>Rhabditomorpha</taxon>
        <taxon>Strongyloidea</taxon>
        <taxon>Trichostrongylidae</taxon>
        <taxon>Teladorsagia</taxon>
    </lineage>
</organism>
<reference evidence="2 3" key="1">
    <citation type="submission" date="2015-09" db="EMBL/GenBank/DDBJ databases">
        <title>Draft genome of the parasitic nematode Teladorsagia circumcincta isolate WARC Sus (inbred).</title>
        <authorList>
            <person name="Mitreva M."/>
        </authorList>
    </citation>
    <scope>NUCLEOTIDE SEQUENCE [LARGE SCALE GENOMIC DNA]</scope>
    <source>
        <strain evidence="2 3">S</strain>
    </source>
</reference>
<gene>
    <name evidence="2" type="ORF">TELCIR_26102</name>
</gene>